<proteinExistence type="predicted"/>
<evidence type="ECO:0000256" key="1">
    <source>
        <dbReference type="ARBA" id="ARBA00004496"/>
    </source>
</evidence>
<dbReference type="InterPro" id="IPR057494">
    <property type="entry name" value="Rossman_Mical"/>
</dbReference>
<feature type="compositionally biased region" description="Polar residues" evidence="3">
    <location>
        <begin position="611"/>
        <end position="622"/>
    </location>
</feature>
<feature type="compositionally biased region" description="Basic and acidic residues" evidence="3">
    <location>
        <begin position="583"/>
        <end position="609"/>
    </location>
</feature>
<feature type="region of interest" description="Disordered" evidence="3">
    <location>
        <begin position="486"/>
        <end position="522"/>
    </location>
</feature>
<dbReference type="Proteomes" id="UP001152320">
    <property type="component" value="Chromosome 12"/>
</dbReference>
<organism evidence="6 7">
    <name type="scientific">Holothuria leucospilota</name>
    <name type="common">Black long sea cucumber</name>
    <name type="synonym">Mertensiothuria leucospilota</name>
    <dbReference type="NCBI Taxonomy" id="206669"/>
    <lineage>
        <taxon>Eukaryota</taxon>
        <taxon>Metazoa</taxon>
        <taxon>Echinodermata</taxon>
        <taxon>Eleutherozoa</taxon>
        <taxon>Echinozoa</taxon>
        <taxon>Holothuroidea</taxon>
        <taxon>Aspidochirotacea</taxon>
        <taxon>Aspidochirotida</taxon>
        <taxon>Holothuriidae</taxon>
        <taxon>Holothuria</taxon>
    </lineage>
</organism>
<accession>A0A9Q1BSU4</accession>
<dbReference type="InterPro" id="IPR002938">
    <property type="entry name" value="FAD-bd"/>
</dbReference>
<feature type="compositionally biased region" description="Basic and acidic residues" evidence="3">
    <location>
        <begin position="510"/>
        <end position="522"/>
    </location>
</feature>
<dbReference type="PRINTS" id="PR00411">
    <property type="entry name" value="PNDRDTASEI"/>
</dbReference>
<keyword evidence="2" id="KW-0963">Cytoplasm</keyword>
<feature type="domain" description="[F-actin]-monooxygenase MICAL1-3-like Rossman" evidence="5">
    <location>
        <begin position="248"/>
        <end position="375"/>
    </location>
</feature>
<comment type="caution">
    <text evidence="6">The sequence shown here is derived from an EMBL/GenBank/DDBJ whole genome shotgun (WGS) entry which is preliminary data.</text>
</comment>
<gene>
    <name evidence="6" type="ORF">HOLleu_25420</name>
</gene>
<evidence type="ECO:0000259" key="4">
    <source>
        <dbReference type="Pfam" id="PF01494"/>
    </source>
</evidence>
<dbReference type="Pfam" id="PF01494">
    <property type="entry name" value="FAD_binding_3"/>
    <property type="match status" value="1"/>
</dbReference>
<dbReference type="InterPro" id="IPR050540">
    <property type="entry name" value="F-actin_Monoox_Mical"/>
</dbReference>
<evidence type="ECO:0000313" key="6">
    <source>
        <dbReference type="EMBL" id="KAJ8032019.1"/>
    </source>
</evidence>
<name>A0A9Q1BSU4_HOLLE</name>
<feature type="compositionally biased region" description="Basic residues" evidence="3">
    <location>
        <begin position="571"/>
        <end position="582"/>
    </location>
</feature>
<dbReference type="PANTHER" id="PTHR23167:SF46">
    <property type="entry name" value="EPS15 HOMOLOGY DOMAIN CONTAINING PROTEIN-BINDING PROTEIN 1, ISOFORM F"/>
    <property type="match status" value="1"/>
</dbReference>
<comment type="subcellular location">
    <subcellularLocation>
        <location evidence="1">Cytoplasm</location>
    </subcellularLocation>
</comment>
<dbReference type="SUPFAM" id="SSF51905">
    <property type="entry name" value="FAD/NAD(P)-binding domain"/>
    <property type="match status" value="1"/>
</dbReference>
<evidence type="ECO:0000256" key="2">
    <source>
        <dbReference type="ARBA" id="ARBA00022490"/>
    </source>
</evidence>
<dbReference type="InterPro" id="IPR036188">
    <property type="entry name" value="FAD/NAD-bd_sf"/>
</dbReference>
<evidence type="ECO:0000313" key="7">
    <source>
        <dbReference type="Proteomes" id="UP001152320"/>
    </source>
</evidence>
<dbReference type="GO" id="GO:0005737">
    <property type="term" value="C:cytoplasm"/>
    <property type="evidence" value="ECO:0007669"/>
    <property type="project" value="UniProtKB-SubCell"/>
</dbReference>
<keyword evidence="7" id="KW-1185">Reference proteome</keyword>
<dbReference type="OrthoDB" id="20799at2759"/>
<feature type="compositionally biased region" description="Basic and acidic residues" evidence="3">
    <location>
        <begin position="554"/>
        <end position="570"/>
    </location>
</feature>
<dbReference type="Pfam" id="PF25413">
    <property type="entry name" value="Rossman_Mical"/>
    <property type="match status" value="1"/>
</dbReference>
<protein>
    <submittedName>
        <fullName evidence="6">[F-actin]-monooxygenase MICAL3</fullName>
    </submittedName>
</protein>
<dbReference type="GO" id="GO:0071949">
    <property type="term" value="F:FAD binding"/>
    <property type="evidence" value="ECO:0007669"/>
    <property type="project" value="InterPro"/>
</dbReference>
<dbReference type="Gene3D" id="3.50.50.60">
    <property type="entry name" value="FAD/NAD(P)-binding domain"/>
    <property type="match status" value="1"/>
</dbReference>
<dbReference type="PANTHER" id="PTHR23167">
    <property type="entry name" value="CALPONIN HOMOLOGY DOMAIN-CONTAINING PROTEIN DDB_G0272472-RELATED"/>
    <property type="match status" value="1"/>
</dbReference>
<feature type="domain" description="FAD-binding" evidence="4">
    <location>
        <begin position="96"/>
        <end position="132"/>
    </location>
</feature>
<evidence type="ECO:0000256" key="3">
    <source>
        <dbReference type="SAM" id="MobiDB-lite"/>
    </source>
</evidence>
<reference evidence="6" key="1">
    <citation type="submission" date="2021-10" db="EMBL/GenBank/DDBJ databases">
        <title>Tropical sea cucumber genome reveals ecological adaptation and Cuvierian tubules defense mechanism.</title>
        <authorList>
            <person name="Chen T."/>
        </authorList>
    </citation>
    <scope>NUCLEOTIDE SEQUENCE</scope>
    <source>
        <strain evidence="6">Nanhai2018</strain>
        <tissue evidence="6">Muscle</tissue>
    </source>
</reference>
<feature type="compositionally biased region" description="Basic and acidic residues" evidence="3">
    <location>
        <begin position="486"/>
        <end position="504"/>
    </location>
</feature>
<sequence length="645" mass="74327">MAENEETEEGTEVPQTKILQDLMQKFSKAEDAKEIQEAFNKILEEMGTGENGEKPYQILSQKTEFHKVIELRKTFEAKLNSNDYKKEGKEACKGRQALVVGAGPCGLRAAIELAFLGFRVTVVEKRDTFSRNSILQLWTFLVEDLKSIGFRVLFPKFGVSERNHISIRRLQIVLMKLALLLGVEIQIGVEFEDVKEPKKKDKGWTACVKPANHPVSKFEFEFLIIASGQQSKQLTDVGFSWVNIERALAIAIAANFKNKKKTEDLDQEDIGGLSVMNTLEIFNELKDKKDADIENIFYLRDETHYFVMTGKRENLLKRGVLKKDTGKKSLLNKDNIDREELKKFVKDVANHCTKEKIDLEFTQWANGEDDVAIFEFTSRSHAKEAALVKEPKGKKKLLMGLVGDSLKQPFWPEGVGIAHGFFSVYDTAWMAYEWYSKELTEEKVLANRKHTYTCLKAMTKDSLSAIREYRIDPFKRYAQYRAIKNQEEADEKKDKEEKEKDKKTKKEKNNKKVAEDGEAEKKKEKSKGKFRLRFWKKKEKKASSAENIAVDQTDNDKKKDAGEFKRERFHSLRKSFRRMRSGSRREKKDKNKKIQEDTGDKEAENDVAHQQRFSAVVSTSEGENADSKNQEIDVTVQVHESTDEM</sequence>
<evidence type="ECO:0000259" key="5">
    <source>
        <dbReference type="Pfam" id="PF25413"/>
    </source>
</evidence>
<dbReference type="EMBL" id="JAIZAY010000012">
    <property type="protein sequence ID" value="KAJ8032019.1"/>
    <property type="molecule type" value="Genomic_DNA"/>
</dbReference>
<feature type="region of interest" description="Disordered" evidence="3">
    <location>
        <begin position="536"/>
        <end position="645"/>
    </location>
</feature>
<dbReference type="PRINTS" id="PR00368">
    <property type="entry name" value="FADPNR"/>
</dbReference>
<dbReference type="AlphaFoldDB" id="A0A9Q1BSU4"/>